<sequence length="66" mass="7454">MCSHVRKRIIIYSRQEGVHANRNSSIVLNHSLEVLRLSITKAKLGEKDKLQALKKLAQATAWGQSQ</sequence>
<organism evidence="1">
    <name type="scientific">hydrocarbon metagenome</name>
    <dbReference type="NCBI Taxonomy" id="938273"/>
    <lineage>
        <taxon>unclassified sequences</taxon>
        <taxon>metagenomes</taxon>
        <taxon>ecological metagenomes</taxon>
    </lineage>
</organism>
<evidence type="ECO:0000313" key="1">
    <source>
        <dbReference type="EMBL" id="KUG02805.1"/>
    </source>
</evidence>
<reference evidence="1" key="1">
    <citation type="journal article" date="2015" name="Proc. Natl. Acad. Sci. U.S.A.">
        <title>Networks of energetic and metabolic interactions define dynamics in microbial communities.</title>
        <authorList>
            <person name="Embree M."/>
            <person name="Liu J.K."/>
            <person name="Al-Bassam M.M."/>
            <person name="Zengler K."/>
        </authorList>
    </citation>
    <scope>NUCLEOTIDE SEQUENCE</scope>
</reference>
<gene>
    <name evidence="1" type="ORF">ASZ90_019799</name>
</gene>
<name>A0A0W8E2I3_9ZZZZ</name>
<dbReference type="AlphaFoldDB" id="A0A0W8E2I3"/>
<dbReference type="EMBL" id="LNQE01001908">
    <property type="protein sequence ID" value="KUG02805.1"/>
    <property type="molecule type" value="Genomic_DNA"/>
</dbReference>
<accession>A0A0W8E2I3</accession>
<protein>
    <submittedName>
        <fullName evidence="1">Uncharacterized protein</fullName>
    </submittedName>
</protein>
<proteinExistence type="predicted"/>
<comment type="caution">
    <text evidence="1">The sequence shown here is derived from an EMBL/GenBank/DDBJ whole genome shotgun (WGS) entry which is preliminary data.</text>
</comment>